<evidence type="ECO:0000313" key="1">
    <source>
        <dbReference type="EMBL" id="GIX96305.1"/>
    </source>
</evidence>
<proteinExistence type="predicted"/>
<keyword evidence="2" id="KW-1185">Reference proteome</keyword>
<reference evidence="1 2" key="1">
    <citation type="submission" date="2021-06" db="EMBL/GenBank/DDBJ databases">
        <title>Caerostris extrusa draft genome.</title>
        <authorList>
            <person name="Kono N."/>
            <person name="Arakawa K."/>
        </authorList>
    </citation>
    <scope>NUCLEOTIDE SEQUENCE [LARGE SCALE GENOMIC DNA]</scope>
</reference>
<comment type="caution">
    <text evidence="1">The sequence shown here is derived from an EMBL/GenBank/DDBJ whole genome shotgun (WGS) entry which is preliminary data.</text>
</comment>
<dbReference type="EMBL" id="BPLR01004629">
    <property type="protein sequence ID" value="GIX96305.1"/>
    <property type="molecule type" value="Genomic_DNA"/>
</dbReference>
<sequence>MTSYKRIFENLPPPNDNFDYETTEKHHFYNLEYAVALGHINADHNLIRKSLLLSEDEVIIESQNNIINEIQIIGKNDATFSPVKLKDYETTNRDAHKKKKKKKESRRKYLKYKCESSRKKFKKHKCHKRVHAEKNEYSTDTEEKDEIENSSKATYSESISLTTESYLKEYPNKPLDVVSYYVKHNRKLKSCSKSKDSWNDVVFLIKIALS</sequence>
<protein>
    <submittedName>
        <fullName evidence="1">Uncharacterized protein</fullName>
    </submittedName>
</protein>
<name>A0AAV4PK29_CAEEX</name>
<accession>A0AAV4PK29</accession>
<dbReference type="Proteomes" id="UP001054945">
    <property type="component" value="Unassembled WGS sequence"/>
</dbReference>
<evidence type="ECO:0000313" key="2">
    <source>
        <dbReference type="Proteomes" id="UP001054945"/>
    </source>
</evidence>
<organism evidence="1 2">
    <name type="scientific">Caerostris extrusa</name>
    <name type="common">Bark spider</name>
    <name type="synonym">Caerostris bankana</name>
    <dbReference type="NCBI Taxonomy" id="172846"/>
    <lineage>
        <taxon>Eukaryota</taxon>
        <taxon>Metazoa</taxon>
        <taxon>Ecdysozoa</taxon>
        <taxon>Arthropoda</taxon>
        <taxon>Chelicerata</taxon>
        <taxon>Arachnida</taxon>
        <taxon>Araneae</taxon>
        <taxon>Araneomorphae</taxon>
        <taxon>Entelegynae</taxon>
        <taxon>Araneoidea</taxon>
        <taxon>Araneidae</taxon>
        <taxon>Caerostris</taxon>
    </lineage>
</organism>
<dbReference type="AlphaFoldDB" id="A0AAV4PK29"/>
<gene>
    <name evidence="1" type="ORF">CEXT_228331</name>
</gene>